<name>A0A1B0CRH3_LUTLO</name>
<evidence type="ECO:0000313" key="16">
    <source>
        <dbReference type="EnsemblMetazoa" id="LLOJ007471-PA"/>
    </source>
</evidence>
<dbReference type="SUPFAM" id="SSF57716">
    <property type="entry name" value="Glucocorticoid receptor-like (DNA-binding domain)"/>
    <property type="match status" value="3"/>
</dbReference>
<dbReference type="Pfam" id="PF07776">
    <property type="entry name" value="zf-AD"/>
    <property type="match status" value="2"/>
</dbReference>
<dbReference type="Gene3D" id="3.30.160.60">
    <property type="entry name" value="Classic Zinc Finger"/>
    <property type="match status" value="16"/>
</dbReference>
<feature type="domain" description="C2H2-type" evidence="13">
    <location>
        <begin position="1346"/>
        <end position="1374"/>
    </location>
</feature>
<dbReference type="PROSITE" id="PS00028">
    <property type="entry name" value="ZINC_FINGER_C2H2_1"/>
    <property type="match status" value="21"/>
</dbReference>
<dbReference type="Pfam" id="PF00096">
    <property type="entry name" value="zf-C2H2"/>
    <property type="match status" value="9"/>
</dbReference>
<dbReference type="Proteomes" id="UP000092461">
    <property type="component" value="Unassembled WGS sequence"/>
</dbReference>
<dbReference type="Gene3D" id="3.40.1800.20">
    <property type="match status" value="3"/>
</dbReference>
<proteinExistence type="predicted"/>
<keyword evidence="9" id="KW-0539">Nucleus</keyword>
<sequence length="1396" mass="162073">MQQEWQRWCRFCAKDDSTDTDTIYKIDSVADQMELVNKHFLISMLPFDGSLTSMCGDCCGFLAKLKGFNERCLKAEEMFRDLMTNKTAQNLDLRSLRIKFGIEKEEIRYLQQPNAAECSVKEPVEASESFPDPLDSDEVEESIEVKQETVTTRRSGRQRKVAKAHVKQIKIKNENQSNGKCPDVDEKSEKGDEASEYEPEDENEANEDGNARKKKRIRYKEKKYSCTMCTKTYARPHWLRDHILQEHKPEEMTHSCSTCSKRFPTQIKLRLHESIHLPEDKRRTFQCPYCEKKFGTKGIMQTHITFIHSNEKPFVCEECGKAFKTKSALKEHHVSHSNDRAFQCSSCPKTYKSRAKLKRHEDTHKDVTYDCLICGVKRKTKATLMTHMLVHSDVKKYKCSYCGNEYKRSTALKDHLILHTGQRPFECPFCDKTFANNSNCRNHKKKEHPNELAALEASSKEGKEGKNWCRFCGKNDSEDIDSVYKIDSISNQMEIINKHFMISLLPFDGSLTSMCGDCCSFVGKLKGFSDRCLKAEKMFRELMAHKMASNVDFQSIRVKFGVDREEIKYRPAQRDQNEDSSMLDDTVDPSPDPLEMEDSIEVKQEALESEDAPLTRERGRLKRLMASSTPPYGKVKRETDNEDRSREIKVKTDQGDDASDYDPGNNSSEPADEGRPKRRRKKVYKDKIYLCTTCPKKYARPDWLRDHILQEHRPEEMAFVCSTCSKRFPTKVKLRLHESIHLPEDERRIFNCPFCEKKFATKGNMQTHVSSIHTKEKTFICEECGKSFKTEGALKEHHVTHTDERSYKCSLCPKTYKMKKTLKRHEETHADTTFDCHICGFKCKTKASLLSHMVDHLILHTGQRPFECPFCDKTFANNSNCRNHKKKEHPLELAALEASLQQGGEKDDVKRSFKEVPGLDFTKTEEIMLGSLQKWCRFCGKEDYPKEDKINKKESIEDQLEIINKCLMLSLLPFDDVQLLSCEECSSFVSRLQNFRSQCIKTDKMYRELRNLQDILDADLPAIRFKYGIDAEEIKYSEVLLSSQSKEESNDETNTSPQNIDPLNLEDSQEVAILKNAHDPTPDEYTRLNEELKDSAQTSENESCVAPTSDLINEGDDKDEAESEEEMQDKINRAKKKIRDKEKPCICEVCLKPFSRWYSMNTHFLEKHRNECLPFSCSQCTRSFITERRLKLHETIHLPEDRKYIHPCPYCGKKFRIVENMRKHIRFMHTKTQTYICEECGKSFRNKSGLVAHYTSHSQDRTFECGFCQKKFKNRLTLKKHEDIHSDRVYECPNCEATFNTQSCLRGHMVIHSDVKKYKCKLCPNEYKRSNALKNHLTQHSGERPYGCEYCGMTFTNGSNCRNHKKKAHPMEFAALEEAKGARKVLKGKLKETKLK</sequence>
<comment type="subcellular location">
    <subcellularLocation>
        <location evidence="1">Nucleus</location>
    </subcellularLocation>
</comment>
<feature type="domain" description="C2H2-type" evidence="13">
    <location>
        <begin position="779"/>
        <end position="806"/>
    </location>
</feature>
<feature type="compositionally biased region" description="Basic and acidic residues" evidence="12">
    <location>
        <begin position="182"/>
        <end position="193"/>
    </location>
</feature>
<feature type="domain" description="C2H2-type" evidence="13">
    <location>
        <begin position="285"/>
        <end position="313"/>
    </location>
</feature>
<keyword evidence="2 11" id="KW-0479">Metal-binding</keyword>
<evidence type="ECO:0000256" key="9">
    <source>
        <dbReference type="ARBA" id="ARBA00023242"/>
    </source>
</evidence>
<feature type="binding site" evidence="11">
    <location>
        <position position="936"/>
    </location>
    <ligand>
        <name>Zn(2+)</name>
        <dbReference type="ChEBI" id="CHEBI:29105"/>
    </ligand>
</feature>
<evidence type="ECO:0000259" key="14">
    <source>
        <dbReference type="PROSITE" id="PS51915"/>
    </source>
</evidence>
<feature type="region of interest" description="Disordered" evidence="12">
    <location>
        <begin position="569"/>
        <end position="680"/>
    </location>
</feature>
<feature type="compositionally biased region" description="Basic residues" evidence="12">
    <location>
        <begin position="154"/>
        <end position="170"/>
    </location>
</feature>
<dbReference type="FunFam" id="3.30.160.60:FF:000100">
    <property type="entry name" value="Zinc finger 45-like"/>
    <property type="match status" value="1"/>
</dbReference>
<feature type="domain" description="C2H2-type" evidence="13">
    <location>
        <begin position="866"/>
        <end position="894"/>
    </location>
</feature>
<evidence type="ECO:0000256" key="10">
    <source>
        <dbReference type="PROSITE-ProRule" id="PRU00042"/>
    </source>
</evidence>
<feature type="compositionally biased region" description="Acidic residues" evidence="12">
    <location>
        <begin position="194"/>
        <end position="207"/>
    </location>
</feature>
<feature type="domain" description="C2H2-type" evidence="13">
    <location>
        <begin position="425"/>
        <end position="453"/>
    </location>
</feature>
<dbReference type="VEuPathDB" id="VectorBase:LLONM1_002807"/>
<protein>
    <submittedName>
        <fullName evidence="15">Putative c2h2-type zn-finger protein</fullName>
    </submittedName>
</protein>
<keyword evidence="4 10" id="KW-0863">Zinc-finger</keyword>
<dbReference type="GO" id="GO:0043565">
    <property type="term" value="F:sequence-specific DNA binding"/>
    <property type="evidence" value="ECO:0007669"/>
    <property type="project" value="TreeGrafter"/>
</dbReference>
<dbReference type="EnsemblMetazoa" id="LLOJ007471-RA">
    <property type="protein sequence ID" value="LLOJ007471-PA"/>
    <property type="gene ID" value="LLOJ007471"/>
</dbReference>
<feature type="compositionally biased region" description="Basic and acidic residues" evidence="12">
    <location>
        <begin position="635"/>
        <end position="654"/>
    </location>
</feature>
<keyword evidence="5 11" id="KW-0862">Zinc</keyword>
<dbReference type="PANTHER" id="PTHR24408:SF58">
    <property type="entry name" value="TRANSCRIPTION FACTOR (TFIIIA), PUTATIVE (AFU_ORTHOLOGUE AFUA_1G05150)-RELATED"/>
    <property type="match status" value="1"/>
</dbReference>
<evidence type="ECO:0000256" key="7">
    <source>
        <dbReference type="ARBA" id="ARBA00023125"/>
    </source>
</evidence>
<dbReference type="EMBL" id="GITU01001121">
    <property type="protein sequence ID" value="MBC1169824.1"/>
    <property type="molecule type" value="Transcribed_RNA"/>
</dbReference>
<evidence type="ECO:0000256" key="2">
    <source>
        <dbReference type="ARBA" id="ARBA00022723"/>
    </source>
</evidence>
<evidence type="ECO:0000256" key="6">
    <source>
        <dbReference type="ARBA" id="ARBA00023015"/>
    </source>
</evidence>
<feature type="binding site" evidence="11">
    <location>
        <position position="472"/>
    </location>
    <ligand>
        <name>Zn(2+)</name>
        <dbReference type="ChEBI" id="CHEBI:29105"/>
    </ligand>
</feature>
<dbReference type="GO" id="GO:0008270">
    <property type="term" value="F:zinc ion binding"/>
    <property type="evidence" value="ECO:0007669"/>
    <property type="project" value="UniProtKB-UniRule"/>
</dbReference>
<feature type="domain" description="C2H2-type" evidence="13">
    <location>
        <begin position="1318"/>
        <end position="1345"/>
    </location>
</feature>
<evidence type="ECO:0000259" key="13">
    <source>
        <dbReference type="PROSITE" id="PS50157"/>
    </source>
</evidence>
<feature type="domain" description="C2H2-type" evidence="13">
    <location>
        <begin position="1290"/>
        <end position="1317"/>
    </location>
</feature>
<feature type="domain" description="C2H2-type" evidence="13">
    <location>
        <begin position="254"/>
        <end position="281"/>
    </location>
</feature>
<dbReference type="PANTHER" id="PTHR24408">
    <property type="entry name" value="ZINC FINGER PROTEIN"/>
    <property type="match status" value="1"/>
</dbReference>
<feature type="region of interest" description="Disordered" evidence="12">
    <location>
        <begin position="121"/>
        <end position="214"/>
    </location>
</feature>
<dbReference type="PROSITE" id="PS50157">
    <property type="entry name" value="ZINC_FINGER_C2H2_2"/>
    <property type="match status" value="22"/>
</dbReference>
<keyword evidence="6" id="KW-0805">Transcription regulation</keyword>
<feature type="domain" description="C2H2-type" evidence="13">
    <location>
        <begin position="834"/>
        <end position="865"/>
    </location>
</feature>
<feature type="binding site" evidence="11">
    <location>
        <position position="469"/>
    </location>
    <ligand>
        <name>Zn(2+)</name>
        <dbReference type="ChEBI" id="CHEBI:29105"/>
    </ligand>
</feature>
<accession>A0A1B0CRH3</accession>
<feature type="domain" description="C2H2-type" evidence="13">
    <location>
        <begin position="807"/>
        <end position="834"/>
    </location>
</feature>
<evidence type="ECO:0000256" key="8">
    <source>
        <dbReference type="ARBA" id="ARBA00023163"/>
    </source>
</evidence>
<feature type="compositionally biased region" description="Acidic residues" evidence="12">
    <location>
        <begin position="1113"/>
        <end position="1127"/>
    </location>
</feature>
<dbReference type="FunFam" id="3.30.160.60:FF:000322">
    <property type="entry name" value="GDNF-inducible zinc finger protein 1"/>
    <property type="match status" value="1"/>
</dbReference>
<feature type="domain" description="C2H2-type" evidence="13">
    <location>
        <begin position="1175"/>
        <end position="1202"/>
    </location>
</feature>
<keyword evidence="3" id="KW-0677">Repeat</keyword>
<evidence type="ECO:0000256" key="11">
    <source>
        <dbReference type="PROSITE-ProRule" id="PRU01263"/>
    </source>
</evidence>
<evidence type="ECO:0000256" key="5">
    <source>
        <dbReference type="ARBA" id="ARBA00022833"/>
    </source>
</evidence>
<dbReference type="SUPFAM" id="SSF57667">
    <property type="entry name" value="beta-beta-alpha zinc fingers"/>
    <property type="match status" value="13"/>
</dbReference>
<feature type="domain" description="C2H2-type" evidence="13">
    <location>
        <begin position="689"/>
        <end position="717"/>
    </location>
</feature>
<feature type="domain" description="C2H2-type" evidence="13">
    <location>
        <begin position="1235"/>
        <end position="1262"/>
    </location>
</feature>
<dbReference type="EMBL" id="AJWK01024786">
    <property type="status" value="NOT_ANNOTATED_CDS"/>
    <property type="molecule type" value="Genomic_DNA"/>
</dbReference>
<feature type="region of interest" description="Disordered" evidence="12">
    <location>
        <begin position="1093"/>
        <end position="1128"/>
    </location>
</feature>
<dbReference type="GO" id="GO:0000981">
    <property type="term" value="F:DNA-binding transcription factor activity, RNA polymerase II-specific"/>
    <property type="evidence" value="ECO:0007669"/>
    <property type="project" value="TreeGrafter"/>
</dbReference>
<feature type="domain" description="ZAD" evidence="14">
    <location>
        <begin position="934"/>
        <end position="1009"/>
    </location>
</feature>
<reference evidence="15" key="2">
    <citation type="journal article" date="2020" name="BMC">
        <title>Leishmania infection induces a limited differential gene expression in the sand fly midgut.</title>
        <authorList>
            <person name="Coutinho-Abreu I.V."/>
            <person name="Serafim T.D."/>
            <person name="Meneses C."/>
            <person name="Kamhawi S."/>
            <person name="Oliveira F."/>
            <person name="Valenzuela J.G."/>
        </authorList>
    </citation>
    <scope>NUCLEOTIDE SEQUENCE</scope>
    <source>
        <strain evidence="15">Jacobina</strain>
        <tissue evidence="15">Midgut</tissue>
    </source>
</reference>
<feature type="domain" description="C2H2-type" evidence="13">
    <location>
        <begin position="750"/>
        <end position="778"/>
    </location>
</feature>
<feature type="domain" description="C2H2-type" evidence="13">
    <location>
        <begin position="397"/>
        <end position="424"/>
    </location>
</feature>
<organism evidence="16 17">
    <name type="scientific">Lutzomyia longipalpis</name>
    <name type="common">Sand fly</name>
    <dbReference type="NCBI Taxonomy" id="7200"/>
    <lineage>
        <taxon>Eukaryota</taxon>
        <taxon>Metazoa</taxon>
        <taxon>Ecdysozoa</taxon>
        <taxon>Arthropoda</taxon>
        <taxon>Hexapoda</taxon>
        <taxon>Insecta</taxon>
        <taxon>Pterygota</taxon>
        <taxon>Neoptera</taxon>
        <taxon>Endopterygota</taxon>
        <taxon>Diptera</taxon>
        <taxon>Nematocera</taxon>
        <taxon>Psychodoidea</taxon>
        <taxon>Psychodidae</taxon>
        <taxon>Lutzomyia</taxon>
        <taxon>Lutzomyia</taxon>
    </lineage>
</organism>
<evidence type="ECO:0000256" key="12">
    <source>
        <dbReference type="SAM" id="MobiDB-lite"/>
    </source>
</evidence>
<dbReference type="VEuPathDB" id="VectorBase:LLOJ007471"/>
<feature type="domain" description="C2H2-type" evidence="13">
    <location>
        <begin position="1206"/>
        <end position="1234"/>
    </location>
</feature>
<feature type="compositionally biased region" description="Polar residues" evidence="12">
    <location>
        <begin position="1052"/>
        <end position="1061"/>
    </location>
</feature>
<dbReference type="InterPro" id="IPR036236">
    <property type="entry name" value="Znf_C2H2_sf"/>
</dbReference>
<feature type="region of interest" description="Disordered" evidence="12">
    <location>
        <begin position="1044"/>
        <end position="1065"/>
    </location>
</feature>
<feature type="domain" description="C2H2-type" evidence="13">
    <location>
        <begin position="314"/>
        <end position="341"/>
    </location>
</feature>
<dbReference type="InterPro" id="IPR013087">
    <property type="entry name" value="Znf_C2H2_type"/>
</dbReference>
<dbReference type="InterPro" id="IPR012934">
    <property type="entry name" value="Znf_AD"/>
</dbReference>
<feature type="binding site" evidence="11">
    <location>
        <position position="982"/>
    </location>
    <ligand>
        <name>Zn(2+)</name>
        <dbReference type="ChEBI" id="CHEBI:29105"/>
    </ligand>
</feature>
<feature type="domain" description="ZAD" evidence="14">
    <location>
        <begin position="467"/>
        <end position="542"/>
    </location>
</feature>
<evidence type="ECO:0000313" key="17">
    <source>
        <dbReference type="Proteomes" id="UP000092461"/>
    </source>
</evidence>
<dbReference type="VEuPathDB" id="VectorBase:LLONM1_000654"/>
<dbReference type="SMART" id="SM00355">
    <property type="entry name" value="ZnF_C2H2"/>
    <property type="match status" value="23"/>
</dbReference>
<keyword evidence="8" id="KW-0804">Transcription</keyword>
<evidence type="ECO:0000256" key="3">
    <source>
        <dbReference type="ARBA" id="ARBA00022737"/>
    </source>
</evidence>
<dbReference type="Pfam" id="PF13912">
    <property type="entry name" value="zf-C2H2_6"/>
    <property type="match status" value="3"/>
</dbReference>
<feature type="domain" description="C2H2-type" evidence="13">
    <location>
        <begin position="1263"/>
        <end position="1290"/>
    </location>
</feature>
<evidence type="ECO:0000256" key="4">
    <source>
        <dbReference type="ARBA" id="ARBA00022771"/>
    </source>
</evidence>
<feature type="binding site" evidence="11">
    <location>
        <position position="518"/>
    </location>
    <ligand>
        <name>Zn(2+)</name>
        <dbReference type="ChEBI" id="CHEBI:29105"/>
    </ligand>
</feature>
<evidence type="ECO:0000256" key="1">
    <source>
        <dbReference type="ARBA" id="ARBA00004123"/>
    </source>
</evidence>
<dbReference type="SMART" id="SM00868">
    <property type="entry name" value="zf-AD"/>
    <property type="match status" value="3"/>
</dbReference>
<dbReference type="GO" id="GO:0005634">
    <property type="term" value="C:nucleus"/>
    <property type="evidence" value="ECO:0007669"/>
    <property type="project" value="UniProtKB-SubCell"/>
</dbReference>
<feature type="binding site" evidence="11">
    <location>
        <position position="985"/>
    </location>
    <ligand>
        <name>Zn(2+)</name>
        <dbReference type="ChEBI" id="CHEBI:29105"/>
    </ligand>
</feature>
<dbReference type="PROSITE" id="PS51915">
    <property type="entry name" value="ZAD"/>
    <property type="match status" value="2"/>
</dbReference>
<feature type="domain" description="C2H2-type" evidence="13">
    <location>
        <begin position="369"/>
        <end position="396"/>
    </location>
</feature>
<feature type="domain" description="C2H2-type" evidence="13">
    <location>
        <begin position="224"/>
        <end position="252"/>
    </location>
</feature>
<dbReference type="FunFam" id="3.30.160.60:FF:000446">
    <property type="entry name" value="Zinc finger protein"/>
    <property type="match status" value="1"/>
</dbReference>
<reference evidence="16" key="3">
    <citation type="submission" date="2020-05" db="UniProtKB">
        <authorList>
            <consortium name="EnsemblMetazoa"/>
        </authorList>
    </citation>
    <scope>IDENTIFICATION</scope>
    <source>
        <strain evidence="16">Jacobina</strain>
    </source>
</reference>
<keyword evidence="7" id="KW-0238">DNA-binding</keyword>
<reference evidence="17" key="1">
    <citation type="submission" date="2012-05" db="EMBL/GenBank/DDBJ databases">
        <title>Whole Genome Assembly of Lutzomyia longipalpis.</title>
        <authorList>
            <person name="Richards S."/>
            <person name="Qu C."/>
            <person name="Dillon R."/>
            <person name="Worley K."/>
            <person name="Scherer S."/>
            <person name="Batterton M."/>
            <person name="Taylor A."/>
            <person name="Hawes A."/>
            <person name="Hernandez B."/>
            <person name="Kovar C."/>
            <person name="Mandapat C."/>
            <person name="Pham C."/>
            <person name="Qu C."/>
            <person name="Jing C."/>
            <person name="Bess C."/>
            <person name="Bandaranaike D."/>
            <person name="Ngo D."/>
            <person name="Ongeri F."/>
            <person name="Arias F."/>
            <person name="Lara F."/>
            <person name="Weissenberger G."/>
            <person name="Kamau G."/>
            <person name="Han H."/>
            <person name="Shen H."/>
            <person name="Dinh H."/>
            <person name="Khalil I."/>
            <person name="Jones J."/>
            <person name="Shafer J."/>
            <person name="Jayaseelan J."/>
            <person name="Quiroz J."/>
            <person name="Blankenburg K."/>
            <person name="Nguyen L."/>
            <person name="Jackson L."/>
            <person name="Francisco L."/>
            <person name="Tang L.-Y."/>
            <person name="Pu L.-L."/>
            <person name="Perales L."/>
            <person name="Lorensuhewa L."/>
            <person name="Munidasa M."/>
            <person name="Coyle M."/>
            <person name="Taylor M."/>
            <person name="Puazo M."/>
            <person name="Firestine M."/>
            <person name="Scheel M."/>
            <person name="Javaid M."/>
            <person name="Wang M."/>
            <person name="Li M."/>
            <person name="Tabassum N."/>
            <person name="Saada N."/>
            <person name="Osuji N."/>
            <person name="Aqrawi P."/>
            <person name="Fu Q."/>
            <person name="Thornton R."/>
            <person name="Raj R."/>
            <person name="Goodspeed R."/>
            <person name="Mata R."/>
            <person name="Najjar R."/>
            <person name="Gubbala S."/>
            <person name="Lee S."/>
            <person name="Denson S."/>
            <person name="Patil S."/>
            <person name="Macmil S."/>
            <person name="Qi S."/>
            <person name="Matskevitch T."/>
            <person name="Palculict T."/>
            <person name="Mathew T."/>
            <person name="Vee V."/>
            <person name="Velamala V."/>
            <person name="Korchina V."/>
            <person name="Cai W."/>
            <person name="Liu W."/>
            <person name="Dai W."/>
            <person name="Zou X."/>
            <person name="Zhu Y."/>
            <person name="Zhang Y."/>
            <person name="Wu Y.-Q."/>
            <person name="Xin Y."/>
            <person name="Nazarath L."/>
            <person name="Kovar C."/>
            <person name="Han Y."/>
            <person name="Muzny D."/>
            <person name="Gibbs R."/>
        </authorList>
    </citation>
    <scope>NUCLEOTIDE SEQUENCE [LARGE SCALE GENOMIC DNA]</scope>
    <source>
        <strain evidence="17">Jacobina</strain>
    </source>
</reference>
<evidence type="ECO:0000313" key="15">
    <source>
        <dbReference type="EMBL" id="MBC1169824.1"/>
    </source>
</evidence>
<feature type="domain" description="C2H2-type" evidence="13">
    <location>
        <begin position="719"/>
        <end position="746"/>
    </location>
</feature>
<keyword evidence="17" id="KW-1185">Reference proteome</keyword>
<feature type="binding site" evidence="11">
    <location>
        <position position="515"/>
    </location>
    <ligand>
        <name>Zn(2+)</name>
        <dbReference type="ChEBI" id="CHEBI:29105"/>
    </ligand>
</feature>
<feature type="binding site" evidence="11">
    <location>
        <position position="939"/>
    </location>
    <ligand>
        <name>Zn(2+)</name>
        <dbReference type="ChEBI" id="CHEBI:29105"/>
    </ligand>
</feature>
<feature type="domain" description="C2H2-type" evidence="13">
    <location>
        <begin position="342"/>
        <end position="364"/>
    </location>
</feature>